<dbReference type="RefSeq" id="WP_279529862.1">
    <property type="nucleotide sequence ID" value="NZ_CP122312.1"/>
</dbReference>
<evidence type="ECO:0000256" key="2">
    <source>
        <dbReference type="ARBA" id="ARBA00023163"/>
    </source>
</evidence>
<dbReference type="PANTHER" id="PTHR34236:SF1">
    <property type="entry name" value="DIMETHYL SULFOXIDE REDUCTASE TRANSCRIPTIONAL ACTIVATOR"/>
    <property type="match status" value="1"/>
</dbReference>
<dbReference type="EMBL" id="JBHTAR010000011">
    <property type="protein sequence ID" value="MFC7199940.1"/>
    <property type="molecule type" value="Genomic_DNA"/>
</dbReference>
<feature type="domain" description="HTH bat-type" evidence="3">
    <location>
        <begin position="157"/>
        <end position="209"/>
    </location>
</feature>
<gene>
    <name evidence="5" type="ORF">ACFQJ9_11070</name>
</gene>
<sequence>MTVIAEYTVSADDFALAETLEAVPEVVVEIERVVAHDVGQVTPYFWIRGDDDDAFADAIERDPTTQSVTRLDEYEDTTLYRAEWTQNIESIVYAYVDIGATILDAVGRADNWELRMRFDDEQHVRDFGDYCDRNDAPFTLHRLYHPSEPRTSGQYGLSTKQREALTIALERGYFDVPRSVSMEVLADDVDISQQSFSKRLRRAHRNLIANALPVDFAEDDTRL</sequence>
<dbReference type="Proteomes" id="UP001596447">
    <property type="component" value="Unassembled WGS sequence"/>
</dbReference>
<keyword evidence="2" id="KW-0804">Transcription</keyword>
<evidence type="ECO:0000259" key="4">
    <source>
        <dbReference type="Pfam" id="PF15915"/>
    </source>
</evidence>
<dbReference type="InterPro" id="IPR007050">
    <property type="entry name" value="HTH_bacterioopsin"/>
</dbReference>
<evidence type="ECO:0000259" key="3">
    <source>
        <dbReference type="Pfam" id="PF04967"/>
    </source>
</evidence>
<feature type="domain" description="Bacterioopsin transcriptional activator GAF and HTH associated" evidence="4">
    <location>
        <begin position="6"/>
        <end position="141"/>
    </location>
</feature>
<organism evidence="5 6">
    <name type="scientific">Halospeciosus flavus</name>
    <dbReference type="NCBI Taxonomy" id="3032283"/>
    <lineage>
        <taxon>Archaea</taxon>
        <taxon>Methanobacteriati</taxon>
        <taxon>Methanobacteriota</taxon>
        <taxon>Stenosarchaea group</taxon>
        <taxon>Halobacteria</taxon>
        <taxon>Halobacteriales</taxon>
        <taxon>Halobacteriaceae</taxon>
        <taxon>Halospeciosus</taxon>
    </lineage>
</organism>
<evidence type="ECO:0000256" key="1">
    <source>
        <dbReference type="ARBA" id="ARBA00023015"/>
    </source>
</evidence>
<proteinExistence type="predicted"/>
<comment type="caution">
    <text evidence="5">The sequence shown here is derived from an EMBL/GenBank/DDBJ whole genome shotgun (WGS) entry which is preliminary data.</text>
</comment>
<dbReference type="InterPro" id="IPR031803">
    <property type="entry name" value="BAT_GAF/HTH-assoc"/>
</dbReference>
<evidence type="ECO:0000313" key="6">
    <source>
        <dbReference type="Proteomes" id="UP001596447"/>
    </source>
</evidence>
<name>A0ABD5Z3Z7_9EURY</name>
<reference evidence="5 6" key="1">
    <citation type="journal article" date="2019" name="Int. J. Syst. Evol. Microbiol.">
        <title>The Global Catalogue of Microorganisms (GCM) 10K type strain sequencing project: providing services to taxonomists for standard genome sequencing and annotation.</title>
        <authorList>
            <consortium name="The Broad Institute Genomics Platform"/>
            <consortium name="The Broad Institute Genome Sequencing Center for Infectious Disease"/>
            <person name="Wu L."/>
            <person name="Ma J."/>
        </authorList>
    </citation>
    <scope>NUCLEOTIDE SEQUENCE [LARGE SCALE GENOMIC DNA]</scope>
    <source>
        <strain evidence="5 6">XZGYJ-43</strain>
    </source>
</reference>
<protein>
    <submittedName>
        <fullName evidence="5">Bacterio-opsin activator domain-containing protein</fullName>
    </submittedName>
</protein>
<keyword evidence="6" id="KW-1185">Reference proteome</keyword>
<keyword evidence="1" id="KW-0805">Transcription regulation</keyword>
<dbReference type="PANTHER" id="PTHR34236">
    <property type="entry name" value="DIMETHYL SULFOXIDE REDUCTASE TRANSCRIPTIONAL ACTIVATOR"/>
    <property type="match status" value="1"/>
</dbReference>
<dbReference type="Pfam" id="PF04967">
    <property type="entry name" value="HTH_10"/>
    <property type="match status" value="1"/>
</dbReference>
<dbReference type="Pfam" id="PF15915">
    <property type="entry name" value="BAT"/>
    <property type="match status" value="1"/>
</dbReference>
<accession>A0ABD5Z3Z7</accession>
<dbReference type="AlphaFoldDB" id="A0ABD5Z3Z7"/>
<evidence type="ECO:0000313" key="5">
    <source>
        <dbReference type="EMBL" id="MFC7199940.1"/>
    </source>
</evidence>